<evidence type="ECO:0000259" key="6">
    <source>
        <dbReference type="PROSITE" id="PS50966"/>
    </source>
</evidence>
<dbReference type="SMART" id="SM00575">
    <property type="entry name" value="ZnF_PMZ"/>
    <property type="match status" value="1"/>
</dbReference>
<evidence type="ECO:0000256" key="4">
    <source>
        <dbReference type="PROSITE-ProRule" id="PRU00325"/>
    </source>
</evidence>
<dbReference type="AlphaFoldDB" id="A0AAD9WRH5"/>
<dbReference type="PANTHER" id="PTHR31973:SF199">
    <property type="entry name" value="SWIM-TYPE DOMAIN-CONTAINING PROTEIN"/>
    <property type="match status" value="1"/>
</dbReference>
<evidence type="ECO:0000256" key="2">
    <source>
        <dbReference type="ARBA" id="ARBA00022771"/>
    </source>
</evidence>
<feature type="compositionally biased region" description="Acidic residues" evidence="5">
    <location>
        <begin position="247"/>
        <end position="257"/>
    </location>
</feature>
<feature type="region of interest" description="Disordered" evidence="5">
    <location>
        <begin position="791"/>
        <end position="820"/>
    </location>
</feature>
<keyword evidence="1" id="KW-0479">Metal-binding</keyword>
<reference evidence="7" key="1">
    <citation type="journal article" date="2023" name="Plant J.">
        <title>Genome sequences and population genomics provide insights into the demographic history, inbreeding, and mutation load of two 'living fossil' tree species of Dipteronia.</title>
        <authorList>
            <person name="Feng Y."/>
            <person name="Comes H.P."/>
            <person name="Chen J."/>
            <person name="Zhu S."/>
            <person name="Lu R."/>
            <person name="Zhang X."/>
            <person name="Li P."/>
            <person name="Qiu J."/>
            <person name="Olsen K.M."/>
            <person name="Qiu Y."/>
        </authorList>
    </citation>
    <scope>NUCLEOTIDE SEQUENCE</scope>
    <source>
        <strain evidence="7">KIB01</strain>
    </source>
</reference>
<feature type="domain" description="SWIM-type" evidence="6">
    <location>
        <begin position="723"/>
        <end position="755"/>
    </location>
</feature>
<keyword evidence="3" id="KW-0862">Zinc</keyword>
<comment type="caution">
    <text evidence="7">The sequence shown here is derived from an EMBL/GenBank/DDBJ whole genome shotgun (WGS) entry which is preliminary data.</text>
</comment>
<dbReference type="InterPro" id="IPR007527">
    <property type="entry name" value="Znf_SWIM"/>
</dbReference>
<dbReference type="Proteomes" id="UP001280121">
    <property type="component" value="Unassembled WGS sequence"/>
</dbReference>
<evidence type="ECO:0000256" key="1">
    <source>
        <dbReference type="ARBA" id="ARBA00022723"/>
    </source>
</evidence>
<dbReference type="Pfam" id="PF26130">
    <property type="entry name" value="PB1-like"/>
    <property type="match status" value="1"/>
</dbReference>
<evidence type="ECO:0000256" key="3">
    <source>
        <dbReference type="ARBA" id="ARBA00022833"/>
    </source>
</evidence>
<gene>
    <name evidence="7" type="ORF">Ddye_022772</name>
</gene>
<organism evidence="7 8">
    <name type="scientific">Dipteronia dyeriana</name>
    <dbReference type="NCBI Taxonomy" id="168575"/>
    <lineage>
        <taxon>Eukaryota</taxon>
        <taxon>Viridiplantae</taxon>
        <taxon>Streptophyta</taxon>
        <taxon>Embryophyta</taxon>
        <taxon>Tracheophyta</taxon>
        <taxon>Spermatophyta</taxon>
        <taxon>Magnoliopsida</taxon>
        <taxon>eudicotyledons</taxon>
        <taxon>Gunneridae</taxon>
        <taxon>Pentapetalae</taxon>
        <taxon>rosids</taxon>
        <taxon>malvids</taxon>
        <taxon>Sapindales</taxon>
        <taxon>Sapindaceae</taxon>
        <taxon>Hippocastanoideae</taxon>
        <taxon>Acereae</taxon>
        <taxon>Dipteronia</taxon>
    </lineage>
</organism>
<dbReference type="GO" id="GO:0008270">
    <property type="term" value="F:zinc ion binding"/>
    <property type="evidence" value="ECO:0007669"/>
    <property type="project" value="UniProtKB-KW"/>
</dbReference>
<sequence length="820" mass="94747">MVGARTDDGEQPQYDLDDTEILFSFKVYHGGGYDGEMENYIGGKFNFFDYLNLDELSMLDLDDIALELGYKLPIGFWIQVSGCGKPLNINCDQALLSFGDKIPPNRVLDLFLEPIKALQTIRGDEVIQYQHLESDNDCAEVDLLVSGVNEENVNELNGKSGERDNLQRKDKGKHVLEEAGSEIVDRDNLQRKDKGKRVLEEPESESVERDKLQRKDKGKHVFEEAESETVERDELQRKDKGKHVLEEAESDGSEEAENYGGDQDLVESDYEQEEEDIATDTCVDPICGWESLQFTDIPHPESGDASDIDEGSEELNSLDGSDNDEVQRGHVSQFRKKMYHEFNPSRDMQDPKFVIGMEFGSADVFRNAIRAHAVKNRRAVRFKKNDPNRIRAICEKEGCKWFVYGSWLTDKRTFKIKSMGDEHTCAMTFTNKFVNSKMIANKYVDQWRVNPNWNFAGMSHQLRVDTSVDATVWQYYRAMKKAKKMIQGSMAEQYSRVRDYGAEILRTNPGSTVSLKCYTRLGELLALDLKINNSYGMVWISDKQKGLIEAISELFPHSEHRFCVKHFNNNFKGEHRGLLLKQILWCSAKSTTEQEFKRSMKRMRSASEDAYKWLQDKDPNHWSLAFFTNTALYDMLCNNMCEAFNSTILNARDKPVISMMEMIRNYLMKRLVRKIVELERWKHEIGPKVFKLVKKVKLESNICCPEYCGNHKYQVRGYGDEQYVVDIQNRTCACNKWQLTGIPCIHGMSALLNSNHDPIQFVHNMYKKETFMKAYNPVIYDINGPTMWSNTNEKPVQVPEFKKQRGRPKKARNLQSDEVY</sequence>
<feature type="compositionally biased region" description="Basic and acidic residues" evidence="5">
    <location>
        <begin position="190"/>
        <end position="246"/>
    </location>
</feature>
<evidence type="ECO:0000313" key="8">
    <source>
        <dbReference type="Proteomes" id="UP001280121"/>
    </source>
</evidence>
<dbReference type="InterPro" id="IPR058594">
    <property type="entry name" value="PB1-like_dom_pln"/>
</dbReference>
<proteinExistence type="predicted"/>
<evidence type="ECO:0000313" key="7">
    <source>
        <dbReference type="EMBL" id="KAK2641009.1"/>
    </source>
</evidence>
<evidence type="ECO:0000256" key="5">
    <source>
        <dbReference type="SAM" id="MobiDB-lite"/>
    </source>
</evidence>
<dbReference type="Pfam" id="PF03108">
    <property type="entry name" value="DBD_Tnp_Mut"/>
    <property type="match status" value="1"/>
</dbReference>
<dbReference type="EMBL" id="JANJYI010000007">
    <property type="protein sequence ID" value="KAK2641009.1"/>
    <property type="molecule type" value="Genomic_DNA"/>
</dbReference>
<feature type="compositionally biased region" description="Acidic residues" evidence="5">
    <location>
        <begin position="304"/>
        <end position="313"/>
    </location>
</feature>
<keyword evidence="8" id="KW-1185">Reference proteome</keyword>
<protein>
    <recommendedName>
        <fullName evidence="6">SWIM-type domain-containing protein</fullName>
    </recommendedName>
</protein>
<accession>A0AAD9WRH5</accession>
<dbReference type="PROSITE" id="PS50966">
    <property type="entry name" value="ZF_SWIM"/>
    <property type="match status" value="1"/>
</dbReference>
<dbReference type="InterPro" id="IPR004332">
    <property type="entry name" value="Transposase_MuDR"/>
</dbReference>
<keyword evidence="2 4" id="KW-0863">Zinc-finger</keyword>
<dbReference type="PANTHER" id="PTHR31973">
    <property type="entry name" value="POLYPROTEIN, PUTATIVE-RELATED"/>
    <property type="match status" value="1"/>
</dbReference>
<name>A0AAD9WRH5_9ROSI</name>
<feature type="region of interest" description="Disordered" evidence="5">
    <location>
        <begin position="190"/>
        <end position="261"/>
    </location>
</feature>
<feature type="region of interest" description="Disordered" evidence="5">
    <location>
        <begin position="293"/>
        <end position="326"/>
    </location>
</feature>
<dbReference type="Pfam" id="PF04434">
    <property type="entry name" value="SWIM"/>
    <property type="match status" value="1"/>
</dbReference>
<dbReference type="InterPro" id="IPR006564">
    <property type="entry name" value="Znf_PMZ"/>
</dbReference>